<dbReference type="RefSeq" id="WP_344164782.1">
    <property type="nucleotide sequence ID" value="NZ_BAAAPC010000021.1"/>
</dbReference>
<evidence type="ECO:0000313" key="2">
    <source>
        <dbReference type="EMBL" id="GAA2010275.1"/>
    </source>
</evidence>
<feature type="transmembrane region" description="Helical" evidence="1">
    <location>
        <begin position="214"/>
        <end position="232"/>
    </location>
</feature>
<comment type="caution">
    <text evidence="2">The sequence shown here is derived from an EMBL/GenBank/DDBJ whole genome shotgun (WGS) entry which is preliminary data.</text>
</comment>
<feature type="transmembrane region" description="Helical" evidence="1">
    <location>
        <begin position="181"/>
        <end position="202"/>
    </location>
</feature>
<evidence type="ECO:0008006" key="4">
    <source>
        <dbReference type="Google" id="ProtNLM"/>
    </source>
</evidence>
<evidence type="ECO:0000313" key="3">
    <source>
        <dbReference type="Proteomes" id="UP001501585"/>
    </source>
</evidence>
<organism evidence="2 3">
    <name type="scientific">Nocardiopsis rhodophaea</name>
    <dbReference type="NCBI Taxonomy" id="280238"/>
    <lineage>
        <taxon>Bacteria</taxon>
        <taxon>Bacillati</taxon>
        <taxon>Actinomycetota</taxon>
        <taxon>Actinomycetes</taxon>
        <taxon>Streptosporangiales</taxon>
        <taxon>Nocardiopsidaceae</taxon>
        <taxon>Nocardiopsis</taxon>
    </lineage>
</organism>
<evidence type="ECO:0000256" key="1">
    <source>
        <dbReference type="SAM" id="Phobius"/>
    </source>
</evidence>
<keyword evidence="1" id="KW-0812">Transmembrane</keyword>
<sequence length="243" mass="26714">MHALMPSRILRSTAGTLLALLFCLAVLALTASFLIAYVPDGDRAYRAYQQARPCPSPPQEAADCLWRQEFTASDIVVGRGRRETGGVTLTAEDGSWWRARSSEPGPVLRRLEWGQKVTGTVWRGRLTEIATEGVSQRTEHFPVDMRNRTLTFALIIAPSGLMAAAVCLWRLLRRREPTRAMVATLGLSEALPFAGVFCAMALADDGHDPFWPTVAAWLPVAGLMALSTWVYATHDPPEDDPLP</sequence>
<dbReference type="EMBL" id="BAAAPC010000021">
    <property type="protein sequence ID" value="GAA2010275.1"/>
    <property type="molecule type" value="Genomic_DNA"/>
</dbReference>
<proteinExistence type="predicted"/>
<accession>A0ABN2THY3</accession>
<keyword evidence="3" id="KW-1185">Reference proteome</keyword>
<protein>
    <recommendedName>
        <fullName evidence="4">Integral membrane protein</fullName>
    </recommendedName>
</protein>
<reference evidence="2 3" key="1">
    <citation type="journal article" date="2019" name="Int. J. Syst. Evol. Microbiol.">
        <title>The Global Catalogue of Microorganisms (GCM) 10K type strain sequencing project: providing services to taxonomists for standard genome sequencing and annotation.</title>
        <authorList>
            <consortium name="The Broad Institute Genomics Platform"/>
            <consortium name="The Broad Institute Genome Sequencing Center for Infectious Disease"/>
            <person name="Wu L."/>
            <person name="Ma J."/>
        </authorList>
    </citation>
    <scope>NUCLEOTIDE SEQUENCE [LARGE SCALE GENOMIC DNA]</scope>
    <source>
        <strain evidence="2 3">JCM 15313</strain>
    </source>
</reference>
<keyword evidence="1" id="KW-0472">Membrane</keyword>
<gene>
    <name evidence="2" type="ORF">GCM10009799_42980</name>
</gene>
<dbReference type="Proteomes" id="UP001501585">
    <property type="component" value="Unassembled WGS sequence"/>
</dbReference>
<feature type="transmembrane region" description="Helical" evidence="1">
    <location>
        <begin position="150"/>
        <end position="169"/>
    </location>
</feature>
<keyword evidence="1" id="KW-1133">Transmembrane helix</keyword>
<name>A0ABN2THY3_9ACTN</name>